<keyword evidence="2" id="KW-1185">Reference proteome</keyword>
<dbReference type="AlphaFoldDB" id="A0A0C9XBZ7"/>
<proteinExistence type="predicted"/>
<protein>
    <submittedName>
        <fullName evidence="1">Uncharacterized protein</fullName>
    </submittedName>
</protein>
<sequence length="88" mass="9186">MIHCFPTARGSSASDCLSRASAPGILHGDVDANYVLVGDADAPVGNRGFTIADLDVTILSKQEGSLAGPDLKMMSCAHATFFHSDFDT</sequence>
<dbReference type="EMBL" id="KN838593">
    <property type="protein sequence ID" value="KIK02396.1"/>
    <property type="molecule type" value="Genomic_DNA"/>
</dbReference>
<reference evidence="1 2" key="1">
    <citation type="submission" date="2014-04" db="EMBL/GenBank/DDBJ databases">
        <authorList>
            <consortium name="DOE Joint Genome Institute"/>
            <person name="Kuo A."/>
            <person name="Kohler A."/>
            <person name="Nagy L.G."/>
            <person name="Floudas D."/>
            <person name="Copeland A."/>
            <person name="Barry K.W."/>
            <person name="Cichocki N."/>
            <person name="Veneault-Fourrey C."/>
            <person name="LaButti K."/>
            <person name="Lindquist E.A."/>
            <person name="Lipzen A."/>
            <person name="Lundell T."/>
            <person name="Morin E."/>
            <person name="Murat C."/>
            <person name="Sun H."/>
            <person name="Tunlid A."/>
            <person name="Henrissat B."/>
            <person name="Grigoriev I.V."/>
            <person name="Hibbett D.S."/>
            <person name="Martin F."/>
            <person name="Nordberg H.P."/>
            <person name="Cantor M.N."/>
            <person name="Hua S.X."/>
        </authorList>
    </citation>
    <scope>NUCLEOTIDE SEQUENCE [LARGE SCALE GENOMIC DNA]</scope>
    <source>
        <strain evidence="1 2">LaAM-08-1</strain>
    </source>
</reference>
<evidence type="ECO:0000313" key="1">
    <source>
        <dbReference type="EMBL" id="KIK02396.1"/>
    </source>
</evidence>
<name>A0A0C9XBZ7_9AGAR</name>
<organism evidence="1 2">
    <name type="scientific">Laccaria amethystina LaAM-08-1</name>
    <dbReference type="NCBI Taxonomy" id="1095629"/>
    <lineage>
        <taxon>Eukaryota</taxon>
        <taxon>Fungi</taxon>
        <taxon>Dikarya</taxon>
        <taxon>Basidiomycota</taxon>
        <taxon>Agaricomycotina</taxon>
        <taxon>Agaricomycetes</taxon>
        <taxon>Agaricomycetidae</taxon>
        <taxon>Agaricales</taxon>
        <taxon>Agaricineae</taxon>
        <taxon>Hydnangiaceae</taxon>
        <taxon>Laccaria</taxon>
    </lineage>
</organism>
<dbReference type="HOGENOM" id="CLU_2469463_0_0_1"/>
<gene>
    <name evidence="1" type="ORF">K443DRAFT_520872</name>
</gene>
<accession>A0A0C9XBZ7</accession>
<reference evidence="2" key="2">
    <citation type="submission" date="2015-01" db="EMBL/GenBank/DDBJ databases">
        <title>Evolutionary Origins and Diversification of the Mycorrhizal Mutualists.</title>
        <authorList>
            <consortium name="DOE Joint Genome Institute"/>
            <consortium name="Mycorrhizal Genomics Consortium"/>
            <person name="Kohler A."/>
            <person name="Kuo A."/>
            <person name="Nagy L.G."/>
            <person name="Floudas D."/>
            <person name="Copeland A."/>
            <person name="Barry K.W."/>
            <person name="Cichocki N."/>
            <person name="Veneault-Fourrey C."/>
            <person name="LaButti K."/>
            <person name="Lindquist E.A."/>
            <person name="Lipzen A."/>
            <person name="Lundell T."/>
            <person name="Morin E."/>
            <person name="Murat C."/>
            <person name="Riley R."/>
            <person name="Ohm R."/>
            <person name="Sun H."/>
            <person name="Tunlid A."/>
            <person name="Henrissat B."/>
            <person name="Grigoriev I.V."/>
            <person name="Hibbett D.S."/>
            <person name="Martin F."/>
        </authorList>
    </citation>
    <scope>NUCLEOTIDE SEQUENCE [LARGE SCALE GENOMIC DNA]</scope>
    <source>
        <strain evidence="2">LaAM-08-1</strain>
    </source>
</reference>
<dbReference type="Proteomes" id="UP000054477">
    <property type="component" value="Unassembled WGS sequence"/>
</dbReference>
<evidence type="ECO:0000313" key="2">
    <source>
        <dbReference type="Proteomes" id="UP000054477"/>
    </source>
</evidence>